<name>A0ABU1ZW78_9CORY</name>
<feature type="compositionally biased region" description="Pro residues" evidence="1">
    <location>
        <begin position="35"/>
        <end position="47"/>
    </location>
</feature>
<feature type="domain" description="Solute-binding protein family 5" evidence="3">
    <location>
        <begin position="135"/>
        <end position="332"/>
    </location>
</feature>
<dbReference type="PANTHER" id="PTHR30290">
    <property type="entry name" value="PERIPLASMIC BINDING COMPONENT OF ABC TRANSPORTER"/>
    <property type="match status" value="1"/>
</dbReference>
<dbReference type="Gene3D" id="3.10.105.10">
    <property type="entry name" value="Dipeptide-binding Protein, Domain 3"/>
    <property type="match status" value="1"/>
</dbReference>
<organism evidence="4 5">
    <name type="scientific">Corynebacterium guangdongense</name>
    <dbReference type="NCBI Taxonomy" id="1783348"/>
    <lineage>
        <taxon>Bacteria</taxon>
        <taxon>Bacillati</taxon>
        <taxon>Actinomycetota</taxon>
        <taxon>Actinomycetes</taxon>
        <taxon>Mycobacteriales</taxon>
        <taxon>Corynebacteriaceae</taxon>
        <taxon>Corynebacterium</taxon>
    </lineage>
</organism>
<gene>
    <name evidence="4" type="ORF">J2S39_000691</name>
</gene>
<sequence length="562" mass="59583">MKTAGIRAATTARLAIATLGAAAVLLTSACVAQPGPAPTVEPEPTPSTSPASSAEPTTSASETPTTPRDSRRSSISVGVAPLLNGFNPHLLSDNNATVESIAKLVLPSVFRDGQLDTDLMVSAQEVEPVGAGYAQTVRYVISPTAQWSDGTPITGADFIYLWESMTRTPAVIDRAGYAAVSDVRTSDGGKTVHVSFAEPFPEWRELFTHLLPSHLAAPGGEDFATVLFDTIPASAGRFMVAKVDRARGVFTLHRNDRYWGQAPARTDVLSLIEVQSSVQGSDLLRSGQVSFLDVVPSEVAVQSYDLVPGTETRMITGPRQLELTLSTASPVLAEHQRRRELLGLLAPETGTITRLAAGRSADVLPAPPLPAVPEVENPQLLQLTAQQPLRIGADPADATATAAARTVRDILVNNGVTAEVVSTDLPNLASTLLPEGEADVVVSWRHLDDTALSAADTLLCPPRGDSFRAGNLSGYCTPETDAWLTDALTQGWAPADVSAWVERVTDVEHLRLPLLVEQRVAVLGEGIVVPDGELSEWQKGLETAATWRSADTSTRNEQGSIP</sequence>
<feature type="chain" id="PRO_5045212959" description="Solute-binding protein family 5 domain-containing protein" evidence="2">
    <location>
        <begin position="33"/>
        <end position="562"/>
    </location>
</feature>
<evidence type="ECO:0000259" key="3">
    <source>
        <dbReference type="Pfam" id="PF00496"/>
    </source>
</evidence>
<accession>A0ABU1ZW78</accession>
<keyword evidence="2" id="KW-0732">Signal</keyword>
<keyword evidence="5" id="KW-1185">Reference proteome</keyword>
<dbReference type="RefSeq" id="WP_290197994.1">
    <property type="nucleotide sequence ID" value="NZ_CP047654.1"/>
</dbReference>
<dbReference type="SUPFAM" id="SSF53850">
    <property type="entry name" value="Periplasmic binding protein-like II"/>
    <property type="match status" value="1"/>
</dbReference>
<evidence type="ECO:0000256" key="1">
    <source>
        <dbReference type="SAM" id="MobiDB-lite"/>
    </source>
</evidence>
<dbReference type="PROSITE" id="PS51257">
    <property type="entry name" value="PROKAR_LIPOPROTEIN"/>
    <property type="match status" value="1"/>
</dbReference>
<comment type="caution">
    <text evidence="4">The sequence shown here is derived from an EMBL/GenBank/DDBJ whole genome shotgun (WGS) entry which is preliminary data.</text>
</comment>
<dbReference type="Pfam" id="PF00496">
    <property type="entry name" value="SBP_bac_5"/>
    <property type="match status" value="1"/>
</dbReference>
<dbReference type="Gene3D" id="3.90.76.10">
    <property type="entry name" value="Dipeptide-binding Protein, Domain 1"/>
    <property type="match status" value="1"/>
</dbReference>
<dbReference type="EMBL" id="JAVDXZ010000001">
    <property type="protein sequence ID" value="MDR7329015.1"/>
    <property type="molecule type" value="Genomic_DNA"/>
</dbReference>
<feature type="signal peptide" evidence="2">
    <location>
        <begin position="1"/>
        <end position="32"/>
    </location>
</feature>
<dbReference type="PANTHER" id="PTHR30290:SF65">
    <property type="entry name" value="MONOACYL PHOSPHATIDYLINOSITOL TETRAMANNOSIDE-BINDING PROTEIN LPQW-RELATED"/>
    <property type="match status" value="1"/>
</dbReference>
<reference evidence="4" key="1">
    <citation type="submission" date="2023-07" db="EMBL/GenBank/DDBJ databases">
        <title>Sequencing the genomes of 1000 actinobacteria strains.</title>
        <authorList>
            <person name="Klenk H.-P."/>
        </authorList>
    </citation>
    <scope>NUCLEOTIDE SEQUENCE</scope>
    <source>
        <strain evidence="4">DSM 107476</strain>
    </source>
</reference>
<dbReference type="InterPro" id="IPR000914">
    <property type="entry name" value="SBP_5_dom"/>
</dbReference>
<proteinExistence type="predicted"/>
<evidence type="ECO:0000256" key="2">
    <source>
        <dbReference type="SAM" id="SignalP"/>
    </source>
</evidence>
<evidence type="ECO:0000313" key="4">
    <source>
        <dbReference type="EMBL" id="MDR7329015.1"/>
    </source>
</evidence>
<dbReference type="CDD" id="cd08501">
    <property type="entry name" value="PBP2_Lpqw"/>
    <property type="match status" value="1"/>
</dbReference>
<feature type="region of interest" description="Disordered" evidence="1">
    <location>
        <begin position="35"/>
        <end position="73"/>
    </location>
</feature>
<protein>
    <recommendedName>
        <fullName evidence="3">Solute-binding protein family 5 domain-containing protein</fullName>
    </recommendedName>
</protein>
<dbReference type="InterPro" id="IPR039424">
    <property type="entry name" value="SBP_5"/>
</dbReference>
<dbReference type="Proteomes" id="UP001180840">
    <property type="component" value="Unassembled WGS sequence"/>
</dbReference>
<feature type="compositionally biased region" description="Low complexity" evidence="1">
    <location>
        <begin position="48"/>
        <end position="67"/>
    </location>
</feature>
<evidence type="ECO:0000313" key="5">
    <source>
        <dbReference type="Proteomes" id="UP001180840"/>
    </source>
</evidence>